<dbReference type="EMBL" id="CCYD01002371">
    <property type="protein sequence ID" value="CEG47147.1"/>
    <property type="molecule type" value="Genomic_DNA"/>
</dbReference>
<evidence type="ECO:0000313" key="1">
    <source>
        <dbReference type="EMBL" id="CEG47147.1"/>
    </source>
</evidence>
<evidence type="ECO:0000313" key="2">
    <source>
        <dbReference type="Proteomes" id="UP000054928"/>
    </source>
</evidence>
<protein>
    <submittedName>
        <fullName evidence="1">Uncharacterized protein</fullName>
    </submittedName>
</protein>
<name>A0A0N7L7I2_PLAHL</name>
<dbReference type="GeneID" id="59052819"/>
<keyword evidence="2" id="KW-1185">Reference proteome</keyword>
<proteinExistence type="predicted"/>
<dbReference type="AlphaFoldDB" id="A0A0N7L7I2"/>
<accession>A0A0N7L7I2</accession>
<organism evidence="1 2">
    <name type="scientific">Plasmopara halstedii</name>
    <name type="common">Downy mildew of sunflower</name>
    <dbReference type="NCBI Taxonomy" id="4781"/>
    <lineage>
        <taxon>Eukaryota</taxon>
        <taxon>Sar</taxon>
        <taxon>Stramenopiles</taxon>
        <taxon>Oomycota</taxon>
        <taxon>Peronosporomycetes</taxon>
        <taxon>Peronosporales</taxon>
        <taxon>Peronosporaceae</taxon>
        <taxon>Plasmopara</taxon>
    </lineage>
</organism>
<sequence length="60" mass="6752">MNGTADGLLIKRLRVVDRPFYAGWVRLFPVFQAVGQFVSCGIKHCSPCLSIHLNDHRHSS</sequence>
<reference evidence="2" key="1">
    <citation type="submission" date="2014-09" db="EMBL/GenBank/DDBJ databases">
        <authorList>
            <person name="Sharma Rahul"/>
            <person name="Thines Marco"/>
        </authorList>
    </citation>
    <scope>NUCLEOTIDE SEQUENCE [LARGE SCALE GENOMIC DNA]</scope>
</reference>
<dbReference type="RefSeq" id="XP_036263401.1">
    <property type="nucleotide sequence ID" value="XM_036407147.1"/>
</dbReference>
<dbReference type="Proteomes" id="UP000054928">
    <property type="component" value="Unassembled WGS sequence"/>
</dbReference>